<dbReference type="Pfam" id="PF11630">
    <property type="entry name" value="Anti-LPS-SCYG"/>
    <property type="match status" value="1"/>
</dbReference>
<keyword evidence="3" id="KW-0732">Signal</keyword>
<keyword evidence="2" id="KW-0044">Antibiotic</keyword>
<evidence type="ECO:0000313" key="4">
    <source>
        <dbReference type="EMBL" id="AOG75596.1"/>
    </source>
</evidence>
<dbReference type="Gene3D" id="3.30.160.320">
    <property type="match status" value="1"/>
</dbReference>
<protein>
    <submittedName>
        <fullName evidence="4">ALF3</fullName>
    </submittedName>
</protein>
<dbReference type="SMR" id="A0A1S5RQT0"/>
<evidence type="ECO:0000256" key="2">
    <source>
        <dbReference type="ARBA" id="ARBA00023022"/>
    </source>
</evidence>
<dbReference type="InterPro" id="IPR024509">
    <property type="entry name" value="Anti-LPS_factor/Scygonadin"/>
</dbReference>
<evidence type="ECO:0000256" key="3">
    <source>
        <dbReference type="SAM" id="SignalP"/>
    </source>
</evidence>
<dbReference type="KEGG" id="pcla:123747030"/>
<evidence type="ECO:0000256" key="1">
    <source>
        <dbReference type="ARBA" id="ARBA00022529"/>
    </source>
</evidence>
<organism evidence="4">
    <name type="scientific">Procambarus clarkii</name>
    <name type="common">Red swamp crayfish</name>
    <dbReference type="NCBI Taxonomy" id="6728"/>
    <lineage>
        <taxon>Eukaryota</taxon>
        <taxon>Metazoa</taxon>
        <taxon>Ecdysozoa</taxon>
        <taxon>Arthropoda</taxon>
        <taxon>Crustacea</taxon>
        <taxon>Multicrustacea</taxon>
        <taxon>Malacostraca</taxon>
        <taxon>Eumalacostraca</taxon>
        <taxon>Eucarida</taxon>
        <taxon>Decapoda</taxon>
        <taxon>Pleocyemata</taxon>
        <taxon>Astacidea</taxon>
        <taxon>Astacoidea</taxon>
        <taxon>Cambaridae</taxon>
        <taxon>Procambarus</taxon>
    </lineage>
</organism>
<name>A0A1S5RQT0_PROCL</name>
<feature type="chain" id="PRO_5012684261" evidence="3">
    <location>
        <begin position="25"/>
        <end position="122"/>
    </location>
</feature>
<proteinExistence type="evidence at transcript level"/>
<dbReference type="GeneID" id="123747030"/>
<reference evidence="4" key="1">
    <citation type="journal article" date="2017" name="Gene">
        <title>Newly identified PcToll4 regulates antimicrobial peptide expression in intestine of red swamp crayfish Procambarus clarkii.</title>
        <authorList>
            <person name="Huang Y."/>
            <person name="Li T."/>
            <person name="Jin M."/>
            <person name="Yin S."/>
            <person name="Hui K.M."/>
            <person name="Ren Q."/>
        </authorList>
    </citation>
    <scope>NUCLEOTIDE SEQUENCE</scope>
</reference>
<feature type="signal peptide" evidence="3">
    <location>
        <begin position="1"/>
        <end position="24"/>
    </location>
</feature>
<sequence>MKWSVLVVVLAMVLVMEAPDPCHGQDWDDTITLIINKLAGLWHEGEAKFMGHSCRYSYKPTFYRWKMYYKGKMWCPGWVPFSGHSRTESRSGAIEHATRDFVKQALEKNLFTAEEASAWIKN</sequence>
<dbReference type="RefSeq" id="XP_045584937.1">
    <property type="nucleotide sequence ID" value="XM_045728981.2"/>
</dbReference>
<keyword evidence="1" id="KW-0929">Antimicrobial</keyword>
<dbReference type="AlphaFoldDB" id="A0A1S5RQT0"/>
<dbReference type="EMBL" id="KU680794">
    <property type="protein sequence ID" value="AOG75596.1"/>
    <property type="molecule type" value="mRNA"/>
</dbReference>
<dbReference type="GO" id="GO:0042742">
    <property type="term" value="P:defense response to bacterium"/>
    <property type="evidence" value="ECO:0007669"/>
    <property type="project" value="UniProtKB-KW"/>
</dbReference>
<dbReference type="InterPro" id="IPR038539">
    <property type="entry name" value="Anti-LPS_factor/Scygonadin_sf"/>
</dbReference>
<accession>A0A1S5RQT0</accession>
<dbReference type="OrthoDB" id="6368080at2759"/>